<sequence>MITFSFEFFYPCILFCLKWIRRKILYVLLISYGINGEVNENEHPRSKIVSAISSYLRFLAANDKEFNRKSIHYLKQDIV</sequence>
<protein>
    <submittedName>
        <fullName evidence="1">Uncharacterized protein</fullName>
    </submittedName>
</protein>
<accession>A0A024A105</accession>
<organism evidence="1 2">
    <name type="scientific">Almpiwar virus</name>
    <dbReference type="NCBI Taxonomy" id="318843"/>
    <lineage>
        <taxon>Viruses</taxon>
        <taxon>Riboviria</taxon>
        <taxon>Orthornavirae</taxon>
        <taxon>Negarnaviricota</taxon>
        <taxon>Haploviricotina</taxon>
        <taxon>Monjiviricetes</taxon>
        <taxon>Mononegavirales</taxon>
        <taxon>Rhabdoviridae</taxon>
        <taxon>Alpharhabdovirinae</taxon>
        <taxon>Sripuvirus</taxon>
        <taxon>Sripuvirus almpiwar</taxon>
    </lineage>
</organism>
<evidence type="ECO:0000313" key="1">
    <source>
        <dbReference type="EMBL" id="AHY85662.1"/>
    </source>
</evidence>
<dbReference type="Proteomes" id="UP000169135">
    <property type="component" value="Segment"/>
</dbReference>
<evidence type="ECO:0000313" key="2">
    <source>
        <dbReference type="Proteomes" id="UP000169135"/>
    </source>
</evidence>
<keyword evidence="2" id="KW-1185">Reference proteome</keyword>
<dbReference type="EMBL" id="KJ399977">
    <property type="protein sequence ID" value="AHY85662.1"/>
    <property type="molecule type" value="Viral_cRNA"/>
</dbReference>
<reference evidence="1 2" key="1">
    <citation type="submission" date="2014-02" db="EMBL/GenBank/DDBJ databases">
        <title>Characterisation of Almpiwar virus, Harrison Dam virus and Walkabout Creek virus; three novel rhabdoviruses from northern Australia.</title>
        <authorList>
            <person name="McAllister J."/>
            <person name="Gauci P.J."/>
            <person name="Mitchell I.R."/>
            <person name="Boyle D.B."/>
            <person name="Bulach D.M."/>
            <person name="Weir R.P."/>
            <person name="Melville L.F."/>
            <person name="Davis S.S."/>
            <person name="Gubala A.J."/>
        </authorList>
    </citation>
    <scope>NUCLEOTIDE SEQUENCE [LARGE SCALE GENOMIC DNA]</scope>
    <source>
        <strain evidence="1">MRM4059</strain>
    </source>
</reference>
<gene>
    <name evidence="1" type="primary">U1</name>
</gene>
<dbReference type="RefSeq" id="YP_009094369.1">
    <property type="nucleotide sequence ID" value="NC_025391.1"/>
</dbReference>
<proteinExistence type="predicted"/>
<name>A0A024A105_9RHAB</name>
<dbReference type="KEGG" id="vg:21011811"/>